<dbReference type="GO" id="GO:0046373">
    <property type="term" value="P:L-arabinose metabolic process"/>
    <property type="evidence" value="ECO:0007669"/>
    <property type="project" value="InterPro"/>
</dbReference>
<dbReference type="GO" id="GO:0046556">
    <property type="term" value="F:alpha-L-arabinofuranosidase activity"/>
    <property type="evidence" value="ECO:0007669"/>
    <property type="project" value="InterPro"/>
</dbReference>
<dbReference type="RefSeq" id="WP_184831598.1">
    <property type="nucleotide sequence ID" value="NZ_JACHMN010000001.1"/>
</dbReference>
<dbReference type="AlphaFoldDB" id="A0A841BDJ6"/>
<dbReference type="Pfam" id="PF05270">
    <property type="entry name" value="AbfB"/>
    <property type="match status" value="1"/>
</dbReference>
<evidence type="ECO:0000313" key="3">
    <source>
        <dbReference type="Proteomes" id="UP000587527"/>
    </source>
</evidence>
<comment type="caution">
    <text evidence="2">The sequence shown here is derived from an EMBL/GenBank/DDBJ whole genome shotgun (WGS) entry which is preliminary data.</text>
</comment>
<dbReference type="Gene3D" id="2.80.10.50">
    <property type="match status" value="1"/>
</dbReference>
<dbReference type="CDD" id="cd23399">
    <property type="entry name" value="beta-trefoil_ABD_ABFB"/>
    <property type="match status" value="1"/>
</dbReference>
<dbReference type="EMBL" id="JACHMN010000001">
    <property type="protein sequence ID" value="MBB5867177.1"/>
    <property type="molecule type" value="Genomic_DNA"/>
</dbReference>
<reference evidence="2 3" key="1">
    <citation type="submission" date="2020-08" db="EMBL/GenBank/DDBJ databases">
        <title>Sequencing the genomes of 1000 actinobacteria strains.</title>
        <authorList>
            <person name="Klenk H.-P."/>
        </authorList>
    </citation>
    <scope>NUCLEOTIDE SEQUENCE [LARGE SCALE GENOMIC DNA]</scope>
    <source>
        <strain evidence="2 3">DSM 45362</strain>
    </source>
</reference>
<accession>A0A841BDJ6</accession>
<proteinExistence type="predicted"/>
<dbReference type="Proteomes" id="UP000587527">
    <property type="component" value="Unassembled WGS sequence"/>
</dbReference>
<evidence type="ECO:0000259" key="1">
    <source>
        <dbReference type="Pfam" id="PF05270"/>
    </source>
</evidence>
<gene>
    <name evidence="2" type="ORF">F4553_000556</name>
</gene>
<sequence>MQISLQSFNFSDRFVRHMGQLGELTPITSDLDRRDATFRLIDGLSDSRFVTFAASNLANHVLRQQGTRLRLDDKAAADSTFRADATFILTPGLADATAVSLRSVSQPDRFVRHRQFHLYVEQVVGDGDLMDATFTIASGFVS</sequence>
<dbReference type="InterPro" id="IPR007934">
    <property type="entry name" value="AbfB_ABD"/>
</dbReference>
<dbReference type="InterPro" id="IPR036195">
    <property type="entry name" value="AbfB_ABD_sf"/>
</dbReference>
<keyword evidence="3" id="KW-1185">Reference proteome</keyword>
<protein>
    <recommendedName>
        <fullName evidence="1">Alpha-L-arabinofuranosidase B arabinose-binding domain-containing protein</fullName>
    </recommendedName>
</protein>
<dbReference type="SUPFAM" id="SSF110221">
    <property type="entry name" value="AbfB domain"/>
    <property type="match status" value="1"/>
</dbReference>
<evidence type="ECO:0000313" key="2">
    <source>
        <dbReference type="EMBL" id="MBB5867177.1"/>
    </source>
</evidence>
<feature type="domain" description="Alpha-L-arabinofuranosidase B arabinose-binding" evidence="1">
    <location>
        <begin position="4"/>
        <end position="135"/>
    </location>
</feature>
<name>A0A841BDJ6_9ACTN</name>
<organism evidence="2 3">
    <name type="scientific">Allocatelliglobosispora scoriae</name>
    <dbReference type="NCBI Taxonomy" id="643052"/>
    <lineage>
        <taxon>Bacteria</taxon>
        <taxon>Bacillati</taxon>
        <taxon>Actinomycetota</taxon>
        <taxon>Actinomycetes</taxon>
        <taxon>Micromonosporales</taxon>
        <taxon>Micromonosporaceae</taxon>
        <taxon>Allocatelliglobosispora</taxon>
    </lineage>
</organism>